<dbReference type="AlphaFoldDB" id="A0A933E7N9"/>
<dbReference type="InterPro" id="IPR008274">
    <property type="entry name" value="AldOxase/xan_DH_MoCoBD1"/>
</dbReference>
<feature type="domain" description="Aldehyde oxidase/xanthine dehydrogenase a/b hammerhead" evidence="1">
    <location>
        <begin position="21"/>
        <end position="127"/>
    </location>
</feature>
<evidence type="ECO:0000259" key="1">
    <source>
        <dbReference type="SMART" id="SM01008"/>
    </source>
</evidence>
<dbReference type="InterPro" id="IPR000674">
    <property type="entry name" value="Ald_Oxase/Xan_DH_a/b"/>
</dbReference>
<accession>A0A933E7N9</accession>
<evidence type="ECO:0000313" key="3">
    <source>
        <dbReference type="Proteomes" id="UP000752292"/>
    </source>
</evidence>
<dbReference type="SMART" id="SM01008">
    <property type="entry name" value="Ald_Xan_dh_C"/>
    <property type="match status" value="1"/>
</dbReference>
<dbReference type="Gene3D" id="3.30.365.10">
    <property type="entry name" value="Aldehyde oxidase/xanthine dehydrogenase, molybdopterin binding domain"/>
    <property type="match status" value="4"/>
</dbReference>
<name>A0A933E7N9_UNCTE</name>
<dbReference type="InterPro" id="IPR036856">
    <property type="entry name" value="Ald_Oxase/Xan_DH_a/b_sf"/>
</dbReference>
<sequence length="752" mass="79544">MAECRVAGKALTRIDTPDKAAGTACFGADVPVARALVGRVLGSPHAFARVLSVDASRARRIPGVRYVLTREECPGIRFGGDIKDQSWLAKDGCVRYVGEPVAAVAAETLEAAQAALEAVRVRYAPLAPVVDPIASREGRTLLLHEDWKQLKLGPGGEGNVLARFEKTIGSPDSGFARADRVFEHTFLTPHAHAGYIEPHACTAEAGADGKVTIWTTTQDAWAIRSDVAEALGLPATKVRVIPTEIGGGFGSKLKSTFEHIAALLALRTGQAVRMEMSREEDHRGVNPRHPHVFTIKTGVKRDGTMVAREVDVTMEHGAYGRGAPFQCSSKMGMASSVYRIPDVRVKACTVYTNAPMAGPVRAPSGPQYHFATEVHTDIIARELGIDPLEFRRLNALRPGDKSLAGTHQDGSMQKVMERAAAEGRWGQPVPRRADLPEEEGWRYGRGIACGFWHGPGEASSCSVRLNGDGSLQVMSGTVNLTGASTSLCQLAAESLGVRLDNVRYTTGDTDTVPESTAASGSKATRSVGAAVLSAVRDLRKKILDVAGAKLEAAPGDLVLEDGKVKVASAPERSLTLAQVAKAAPEIVGFLIGQGASPKPPACPIYIAQVAEVAVRPELGEVRVLRLVCVQDVGFAINPLSVEGQIEGAMVQGMGLALMEEQFRHPDGRLGGESLHEYLLPTSMDMPELKAILFDNPAEGTPLGMRGVGEPPIVATAAAIVNAIQDAAGVPFFSIPVGPHHLRKALAAAGNGA</sequence>
<dbReference type="GO" id="GO:0005506">
    <property type="term" value="F:iron ion binding"/>
    <property type="evidence" value="ECO:0007669"/>
    <property type="project" value="InterPro"/>
</dbReference>
<dbReference type="Gene3D" id="3.90.1170.50">
    <property type="entry name" value="Aldehyde oxidase/xanthine dehydrogenase, a/b hammerhead"/>
    <property type="match status" value="1"/>
</dbReference>
<dbReference type="PANTHER" id="PTHR11908:SF157">
    <property type="entry name" value="XANTHINE DEHYDROGENASE SUBUNIT D-RELATED"/>
    <property type="match status" value="1"/>
</dbReference>
<dbReference type="PANTHER" id="PTHR11908">
    <property type="entry name" value="XANTHINE DEHYDROGENASE"/>
    <property type="match status" value="1"/>
</dbReference>
<dbReference type="GO" id="GO:0016491">
    <property type="term" value="F:oxidoreductase activity"/>
    <property type="evidence" value="ECO:0007669"/>
    <property type="project" value="InterPro"/>
</dbReference>
<proteinExistence type="predicted"/>
<dbReference type="SUPFAM" id="SSF54665">
    <property type="entry name" value="CO dehydrogenase molybdoprotein N-domain-like"/>
    <property type="match status" value="1"/>
</dbReference>
<dbReference type="Pfam" id="PF01315">
    <property type="entry name" value="Ald_Xan_dh_C"/>
    <property type="match status" value="1"/>
</dbReference>
<dbReference type="Pfam" id="PF02738">
    <property type="entry name" value="MoCoBD_1"/>
    <property type="match status" value="1"/>
</dbReference>
<gene>
    <name evidence="2" type="ORF">HY618_04150</name>
</gene>
<dbReference type="EMBL" id="JACQRX010000183">
    <property type="protein sequence ID" value="MBI4251632.1"/>
    <property type="molecule type" value="Genomic_DNA"/>
</dbReference>
<dbReference type="Proteomes" id="UP000752292">
    <property type="component" value="Unassembled WGS sequence"/>
</dbReference>
<dbReference type="SUPFAM" id="SSF56003">
    <property type="entry name" value="Molybdenum cofactor-binding domain"/>
    <property type="match status" value="1"/>
</dbReference>
<reference evidence="2" key="1">
    <citation type="submission" date="2020-07" db="EMBL/GenBank/DDBJ databases">
        <title>Huge and variable diversity of episymbiotic CPR bacteria and DPANN archaea in groundwater ecosystems.</title>
        <authorList>
            <person name="He C.Y."/>
            <person name="Keren R."/>
            <person name="Whittaker M."/>
            <person name="Farag I.F."/>
            <person name="Doudna J."/>
            <person name="Cate J.H.D."/>
            <person name="Banfield J.F."/>
        </authorList>
    </citation>
    <scope>NUCLEOTIDE SEQUENCE</scope>
    <source>
        <strain evidence="2">NC_groundwater_1370_Ag_S-0.2um_69_93</strain>
    </source>
</reference>
<organism evidence="2 3">
    <name type="scientific">Tectimicrobiota bacterium</name>
    <dbReference type="NCBI Taxonomy" id="2528274"/>
    <lineage>
        <taxon>Bacteria</taxon>
        <taxon>Pseudomonadati</taxon>
        <taxon>Nitrospinota/Tectimicrobiota group</taxon>
        <taxon>Candidatus Tectimicrobiota</taxon>
    </lineage>
</organism>
<evidence type="ECO:0000313" key="2">
    <source>
        <dbReference type="EMBL" id="MBI4251632.1"/>
    </source>
</evidence>
<dbReference type="InterPro" id="IPR037165">
    <property type="entry name" value="AldOxase/xan_DH_Mopterin-bd_sf"/>
</dbReference>
<dbReference type="InterPro" id="IPR046867">
    <property type="entry name" value="AldOxase/xan_DH_MoCoBD2"/>
</dbReference>
<protein>
    <submittedName>
        <fullName evidence="2">Xanthine dehydrogenase family protein</fullName>
    </submittedName>
</protein>
<dbReference type="Pfam" id="PF20256">
    <property type="entry name" value="MoCoBD_2"/>
    <property type="match status" value="1"/>
</dbReference>
<dbReference type="InterPro" id="IPR016208">
    <property type="entry name" value="Ald_Oxase/xanthine_DH-like"/>
</dbReference>
<comment type="caution">
    <text evidence="2">The sequence shown here is derived from an EMBL/GenBank/DDBJ whole genome shotgun (WGS) entry which is preliminary data.</text>
</comment>